<evidence type="ECO:0008006" key="5">
    <source>
        <dbReference type="Google" id="ProtNLM"/>
    </source>
</evidence>
<protein>
    <recommendedName>
        <fullName evidence="5">Integral membrane protein</fullName>
    </recommendedName>
</protein>
<accession>A0ABW2W533</accession>
<feature type="transmembrane region" description="Helical" evidence="2">
    <location>
        <begin position="73"/>
        <end position="93"/>
    </location>
</feature>
<keyword evidence="2" id="KW-0472">Membrane</keyword>
<gene>
    <name evidence="3" type="ORF">ACFQZ6_09695</name>
</gene>
<dbReference type="EMBL" id="JBHTEB010000001">
    <property type="protein sequence ID" value="MFD0314501.1"/>
    <property type="molecule type" value="Genomic_DNA"/>
</dbReference>
<proteinExistence type="predicted"/>
<evidence type="ECO:0000313" key="4">
    <source>
        <dbReference type="Proteomes" id="UP001597023"/>
    </source>
</evidence>
<feature type="region of interest" description="Disordered" evidence="1">
    <location>
        <begin position="32"/>
        <end position="64"/>
    </location>
</feature>
<name>A0ABW2W533_9ACTN</name>
<reference evidence="4" key="1">
    <citation type="journal article" date="2019" name="Int. J. Syst. Evol. Microbiol.">
        <title>The Global Catalogue of Microorganisms (GCM) 10K type strain sequencing project: providing services to taxonomists for standard genome sequencing and annotation.</title>
        <authorList>
            <consortium name="The Broad Institute Genomics Platform"/>
            <consortium name="The Broad Institute Genome Sequencing Center for Infectious Disease"/>
            <person name="Wu L."/>
            <person name="Ma J."/>
        </authorList>
    </citation>
    <scope>NUCLEOTIDE SEQUENCE [LARGE SCALE GENOMIC DNA]</scope>
    <source>
        <strain evidence="4">CGMCC 4.7400</strain>
    </source>
</reference>
<evidence type="ECO:0000313" key="3">
    <source>
        <dbReference type="EMBL" id="MFD0314501.1"/>
    </source>
</evidence>
<comment type="caution">
    <text evidence="3">The sequence shown here is derived from an EMBL/GenBank/DDBJ whole genome shotgun (WGS) entry which is preliminary data.</text>
</comment>
<evidence type="ECO:0000256" key="1">
    <source>
        <dbReference type="SAM" id="MobiDB-lite"/>
    </source>
</evidence>
<keyword evidence="4" id="KW-1185">Reference proteome</keyword>
<dbReference type="Proteomes" id="UP001597023">
    <property type="component" value="Unassembled WGS sequence"/>
</dbReference>
<keyword evidence="2" id="KW-1133">Transmembrane helix</keyword>
<organism evidence="3 4">
    <name type="scientific">Streptomyces flavalbus</name>
    <dbReference type="NCBI Taxonomy" id="2665155"/>
    <lineage>
        <taxon>Bacteria</taxon>
        <taxon>Bacillati</taxon>
        <taxon>Actinomycetota</taxon>
        <taxon>Actinomycetes</taxon>
        <taxon>Kitasatosporales</taxon>
        <taxon>Streptomycetaceae</taxon>
        <taxon>Streptomyces</taxon>
    </lineage>
</organism>
<dbReference type="RefSeq" id="WP_381606682.1">
    <property type="nucleotide sequence ID" value="NZ_JBHTEB010000001.1"/>
</dbReference>
<evidence type="ECO:0000256" key="2">
    <source>
        <dbReference type="SAM" id="Phobius"/>
    </source>
</evidence>
<keyword evidence="2" id="KW-0812">Transmembrane</keyword>
<feature type="compositionally biased region" description="Basic residues" evidence="1">
    <location>
        <begin position="53"/>
        <end position="64"/>
    </location>
</feature>
<sequence length="97" mass="11098">MSEQGDSEREFDIKWADEAVHKEPSARARMLAERWKHDPPGPVPFRPEPDGRRHGRRLRGRGSGRIRGERSPWVSVVIVFGFMATVILLLGYADFRG</sequence>